<dbReference type="SUPFAM" id="SSF52540">
    <property type="entry name" value="P-loop containing nucleoside triphosphate hydrolases"/>
    <property type="match status" value="1"/>
</dbReference>
<feature type="region of interest" description="Disordered" evidence="1">
    <location>
        <begin position="209"/>
        <end position="249"/>
    </location>
</feature>
<protein>
    <recommendedName>
        <fullName evidence="4">Phosphoribulokinase/uridine kinase domain-containing protein</fullName>
    </recommendedName>
</protein>
<dbReference type="Proteomes" id="UP001146351">
    <property type="component" value="Unassembled WGS sequence"/>
</dbReference>
<dbReference type="CDD" id="cd02024">
    <property type="entry name" value="NRK1"/>
    <property type="match status" value="1"/>
</dbReference>
<accession>A0A9W9I8U0</accession>
<evidence type="ECO:0000313" key="2">
    <source>
        <dbReference type="EMBL" id="KAJ5172410.1"/>
    </source>
</evidence>
<organism evidence="2 3">
    <name type="scientific">Penicillium capsulatum</name>
    <dbReference type="NCBI Taxonomy" id="69766"/>
    <lineage>
        <taxon>Eukaryota</taxon>
        <taxon>Fungi</taxon>
        <taxon>Dikarya</taxon>
        <taxon>Ascomycota</taxon>
        <taxon>Pezizomycotina</taxon>
        <taxon>Eurotiomycetes</taxon>
        <taxon>Eurotiomycetidae</taxon>
        <taxon>Eurotiales</taxon>
        <taxon>Aspergillaceae</taxon>
        <taxon>Penicillium</taxon>
    </lineage>
</organism>
<evidence type="ECO:0000313" key="3">
    <source>
        <dbReference type="Proteomes" id="UP001146351"/>
    </source>
</evidence>
<feature type="compositionally biased region" description="Basic and acidic residues" evidence="1">
    <location>
        <begin position="220"/>
        <end position="237"/>
    </location>
</feature>
<evidence type="ECO:0008006" key="4">
    <source>
        <dbReference type="Google" id="ProtNLM"/>
    </source>
</evidence>
<proteinExistence type="predicted"/>
<reference evidence="2" key="1">
    <citation type="submission" date="2022-11" db="EMBL/GenBank/DDBJ databases">
        <authorList>
            <person name="Petersen C."/>
        </authorList>
    </citation>
    <scope>NUCLEOTIDE SEQUENCE</scope>
    <source>
        <strain evidence="2">IBT 21917</strain>
    </source>
</reference>
<reference evidence="2" key="2">
    <citation type="journal article" date="2023" name="IMA Fungus">
        <title>Comparative genomic study of the Penicillium genus elucidates a diverse pangenome and 15 lateral gene transfer events.</title>
        <authorList>
            <person name="Petersen C."/>
            <person name="Sorensen T."/>
            <person name="Nielsen M.R."/>
            <person name="Sondergaard T.E."/>
            <person name="Sorensen J.L."/>
            <person name="Fitzpatrick D.A."/>
            <person name="Frisvad J.C."/>
            <person name="Nielsen K.L."/>
        </authorList>
    </citation>
    <scope>NUCLEOTIDE SEQUENCE</scope>
    <source>
        <strain evidence="2">IBT 21917</strain>
    </source>
</reference>
<dbReference type="OrthoDB" id="10041966at2759"/>
<dbReference type="EMBL" id="JAPQKO010000003">
    <property type="protein sequence ID" value="KAJ5172410.1"/>
    <property type="molecule type" value="Genomic_DNA"/>
</dbReference>
<dbReference type="Gene3D" id="3.40.50.300">
    <property type="entry name" value="P-loop containing nucleotide triphosphate hydrolases"/>
    <property type="match status" value="1"/>
</dbReference>
<gene>
    <name evidence="2" type="ORF">N7492_005003</name>
</gene>
<dbReference type="AlphaFoldDB" id="A0A9W9I8U0"/>
<sequence>MPDATPPKALIVGISGPSSSGKTTLARLLQRIFNGVAGSPGTDPLHTFIIHEDDFYYPDDQIPYTTTPSGTRIQDWDTAAAIDTTFLAQALAYVRTNGCLPPRLRSKEDQNEQTESGVPDSLIAELRAGVGRDLGGRGGPAPTIAFLEGFLLYSPLGTQTGVDTGSGSGGGSSETAVALQPVHAQIQLPLFLPASYENVKQRREARSGYVTIGPAPGPTEGDKAKTSETGDGTREIDMEGEDDRPPQNFWTDPPGYVDDIVWPRYVQDHAWLLVPRGAEGDLLSRVGDGTEVREDVGVRVAPGKGEQGMSEMVRWAVREIVDSYLAATI</sequence>
<keyword evidence="3" id="KW-1185">Reference proteome</keyword>
<name>A0A9W9I8U0_9EURO</name>
<dbReference type="PANTHER" id="PTHR10285">
    <property type="entry name" value="URIDINE KINASE"/>
    <property type="match status" value="1"/>
</dbReference>
<evidence type="ECO:0000256" key="1">
    <source>
        <dbReference type="SAM" id="MobiDB-lite"/>
    </source>
</evidence>
<dbReference type="InterPro" id="IPR027417">
    <property type="entry name" value="P-loop_NTPase"/>
</dbReference>
<comment type="caution">
    <text evidence="2">The sequence shown here is derived from an EMBL/GenBank/DDBJ whole genome shotgun (WGS) entry which is preliminary data.</text>
</comment>